<organism evidence="3 4">
    <name type="scientific">Calycina marina</name>
    <dbReference type="NCBI Taxonomy" id="1763456"/>
    <lineage>
        <taxon>Eukaryota</taxon>
        <taxon>Fungi</taxon>
        <taxon>Dikarya</taxon>
        <taxon>Ascomycota</taxon>
        <taxon>Pezizomycotina</taxon>
        <taxon>Leotiomycetes</taxon>
        <taxon>Helotiales</taxon>
        <taxon>Pezizellaceae</taxon>
        <taxon>Calycina</taxon>
    </lineage>
</organism>
<feature type="transmembrane region" description="Helical" evidence="2">
    <location>
        <begin position="309"/>
        <end position="330"/>
    </location>
</feature>
<comment type="caution">
    <text evidence="3">The sequence shown here is derived from an EMBL/GenBank/DDBJ whole genome shotgun (WGS) entry which is preliminary data.</text>
</comment>
<proteinExistence type="predicted"/>
<dbReference type="AlphaFoldDB" id="A0A9P7YZK2"/>
<feature type="compositionally biased region" description="Basic and acidic residues" evidence="1">
    <location>
        <begin position="508"/>
        <end position="518"/>
    </location>
</feature>
<feature type="region of interest" description="Disordered" evidence="1">
    <location>
        <begin position="91"/>
        <end position="257"/>
    </location>
</feature>
<feature type="region of interest" description="Disordered" evidence="1">
    <location>
        <begin position="603"/>
        <end position="636"/>
    </location>
</feature>
<feature type="transmembrane region" description="Helical" evidence="2">
    <location>
        <begin position="336"/>
        <end position="357"/>
    </location>
</feature>
<reference evidence="3" key="1">
    <citation type="journal article" date="2021" name="IMA Fungus">
        <title>Genomic characterization of three marine fungi, including Emericellopsis atlantica sp. nov. with signatures of a generalist lifestyle and marine biomass degradation.</title>
        <authorList>
            <person name="Hagestad O.C."/>
            <person name="Hou L."/>
            <person name="Andersen J.H."/>
            <person name="Hansen E.H."/>
            <person name="Altermark B."/>
            <person name="Li C."/>
            <person name="Kuhnert E."/>
            <person name="Cox R.J."/>
            <person name="Crous P.W."/>
            <person name="Spatafora J.W."/>
            <person name="Lail K."/>
            <person name="Amirebrahimi M."/>
            <person name="Lipzen A."/>
            <person name="Pangilinan J."/>
            <person name="Andreopoulos W."/>
            <person name="Hayes R.D."/>
            <person name="Ng V."/>
            <person name="Grigoriev I.V."/>
            <person name="Jackson S.A."/>
            <person name="Sutton T.D.S."/>
            <person name="Dobson A.D.W."/>
            <person name="Rama T."/>
        </authorList>
    </citation>
    <scope>NUCLEOTIDE SEQUENCE</scope>
    <source>
        <strain evidence="3">TRa3180A</strain>
    </source>
</reference>
<sequence>MDKFKTKAAATIGASTASVESLVASLVSSYLGTNDDASEQGEQSPNTKRPARLVGVPYPDWRPRPDTDRYSVYPRAAPPLDRYRKYGVERMMGDASQNAQERRDVFDSLASPSPGTKPAPSLGWRAPQCAEPSHRGTNYEAYERRHDSDITRQPATGPLPPWETAAYQPNEGPERKVDGPRSVLKKAGHNRGRQTEFSRDGRPPFRINPNGGFEEPVTTPRHQQAHVEDGPAASKNASCGHTPQQPSTRDTRTTASPDIRFPSLYTVELPGDLPCPCLRRGGCAVEPRRDANTRQERRRHEMRKTLKHSVTAALAVHTTVTFVVCSIEYAKDCHLSLSYVLGFGIPLVVLFIMQIFIKVIRKAVIASLNKEKKRPIPFHVSPFIYPQRASIFGEESQQYPAQPTSRERPHLRTTLSNTLSEAVIRICTPRDDMRYARSPSTDIPGSMTSHRGSVGTTKISELDLKEIIAESTLHQSASKVFREASMFSDISDFIVQFEPDAIPSTSEESTKEDADWFSKTKSNMKGRSWPLPRDGCAEEQVTRPGKGGSQAPICLDSVLGIWGRQQDSEGEATEIHLTPQGLSNGGNGVIVDPFPIIRQKFPKPEHDISEKTAHNPQILTSETKISTPEQVHKAAP</sequence>
<dbReference type="Proteomes" id="UP000887226">
    <property type="component" value="Unassembled WGS sequence"/>
</dbReference>
<feature type="compositionally biased region" description="Basic and acidic residues" evidence="1">
    <location>
        <begin position="603"/>
        <end position="613"/>
    </location>
</feature>
<protein>
    <submittedName>
        <fullName evidence="3">Uncharacterized protein</fullName>
    </submittedName>
</protein>
<feature type="region of interest" description="Disordered" evidence="1">
    <location>
        <begin position="32"/>
        <end position="75"/>
    </location>
</feature>
<feature type="compositionally biased region" description="Basic and acidic residues" evidence="1">
    <location>
        <begin position="141"/>
        <end position="150"/>
    </location>
</feature>
<evidence type="ECO:0000256" key="1">
    <source>
        <dbReference type="SAM" id="MobiDB-lite"/>
    </source>
</evidence>
<feature type="compositionally biased region" description="Polar residues" evidence="1">
    <location>
        <begin position="614"/>
        <end position="629"/>
    </location>
</feature>
<evidence type="ECO:0000256" key="2">
    <source>
        <dbReference type="SAM" id="Phobius"/>
    </source>
</evidence>
<feature type="compositionally biased region" description="Basic residues" evidence="1">
    <location>
        <begin position="183"/>
        <end position="192"/>
    </location>
</feature>
<feature type="region of interest" description="Disordered" evidence="1">
    <location>
        <begin position="435"/>
        <end position="454"/>
    </location>
</feature>
<keyword evidence="2" id="KW-0472">Membrane</keyword>
<evidence type="ECO:0000313" key="4">
    <source>
        <dbReference type="Proteomes" id="UP000887226"/>
    </source>
</evidence>
<gene>
    <name evidence="3" type="ORF">BJ878DRAFT_514137</name>
</gene>
<feature type="compositionally biased region" description="Polar residues" evidence="1">
    <location>
        <begin position="235"/>
        <end position="256"/>
    </location>
</feature>
<feature type="compositionally biased region" description="Basic and acidic residues" evidence="1">
    <location>
        <begin position="193"/>
        <end position="203"/>
    </location>
</feature>
<keyword evidence="2" id="KW-1133">Transmembrane helix</keyword>
<feature type="region of interest" description="Disordered" evidence="1">
    <location>
        <begin position="504"/>
        <end position="549"/>
    </location>
</feature>
<dbReference type="EMBL" id="MU254045">
    <property type="protein sequence ID" value="KAG9242709.1"/>
    <property type="molecule type" value="Genomic_DNA"/>
</dbReference>
<keyword evidence="2" id="KW-0812">Transmembrane</keyword>
<feature type="compositionally biased region" description="Polar residues" evidence="1">
    <location>
        <begin position="438"/>
        <end position="454"/>
    </location>
</feature>
<name>A0A9P7YZK2_9HELO</name>
<accession>A0A9P7YZK2</accession>
<keyword evidence="4" id="KW-1185">Reference proteome</keyword>
<evidence type="ECO:0000313" key="3">
    <source>
        <dbReference type="EMBL" id="KAG9242709.1"/>
    </source>
</evidence>